<sequence length="240" mass="25529">MADHGDGGGGEEVVDRPEDRGGPMESQFGDQMATEEVTGGSGTVAKGSSVVGGSSGGVGGSGAAGDDPAPNGTPLRNLARGKGIAVSEEPVEEEQTTKAAPFEFREEDIAFRPPVTAATSSHHVPITKDDITAHLPDDMLARLLDERPDIREIVLKAKEERTRAVATWEAAEKTERERKDREEPLREMEAEEKAAEEAQGPRVTAVAEAAAMRRPDYGAETYTPLTPHLLIPSGFSAYKP</sequence>
<dbReference type="EMBL" id="CM046398">
    <property type="protein sequence ID" value="KAI8529791.1"/>
    <property type="molecule type" value="Genomic_DNA"/>
</dbReference>
<accession>A0ACC0LNF6</accession>
<comment type="caution">
    <text evidence="1">The sequence shown here is derived from an EMBL/GenBank/DDBJ whole genome shotgun (WGS) entry which is preliminary data.</text>
</comment>
<protein>
    <submittedName>
        <fullName evidence="1">Uncharacterized protein</fullName>
    </submittedName>
</protein>
<name>A0ACC0LNF6_RHOML</name>
<evidence type="ECO:0000313" key="1">
    <source>
        <dbReference type="EMBL" id="KAI8529791.1"/>
    </source>
</evidence>
<keyword evidence="2" id="KW-1185">Reference proteome</keyword>
<gene>
    <name evidence="1" type="ORF">RHMOL_Rhmol11G0001000</name>
</gene>
<dbReference type="Proteomes" id="UP001062846">
    <property type="component" value="Chromosome 11"/>
</dbReference>
<proteinExistence type="predicted"/>
<evidence type="ECO:0000313" key="2">
    <source>
        <dbReference type="Proteomes" id="UP001062846"/>
    </source>
</evidence>
<organism evidence="1 2">
    <name type="scientific">Rhododendron molle</name>
    <name type="common">Chinese azalea</name>
    <name type="synonym">Azalea mollis</name>
    <dbReference type="NCBI Taxonomy" id="49168"/>
    <lineage>
        <taxon>Eukaryota</taxon>
        <taxon>Viridiplantae</taxon>
        <taxon>Streptophyta</taxon>
        <taxon>Embryophyta</taxon>
        <taxon>Tracheophyta</taxon>
        <taxon>Spermatophyta</taxon>
        <taxon>Magnoliopsida</taxon>
        <taxon>eudicotyledons</taxon>
        <taxon>Gunneridae</taxon>
        <taxon>Pentapetalae</taxon>
        <taxon>asterids</taxon>
        <taxon>Ericales</taxon>
        <taxon>Ericaceae</taxon>
        <taxon>Ericoideae</taxon>
        <taxon>Rhodoreae</taxon>
        <taxon>Rhododendron</taxon>
    </lineage>
</organism>
<reference evidence="1" key="1">
    <citation type="submission" date="2022-02" db="EMBL/GenBank/DDBJ databases">
        <title>Plant Genome Project.</title>
        <authorList>
            <person name="Zhang R.-G."/>
        </authorList>
    </citation>
    <scope>NUCLEOTIDE SEQUENCE</scope>
    <source>
        <strain evidence="1">AT1</strain>
    </source>
</reference>